<dbReference type="AlphaFoldDB" id="A0AA38L7W0"/>
<feature type="compositionally biased region" description="Low complexity" evidence="1">
    <location>
        <begin position="18"/>
        <end position="33"/>
    </location>
</feature>
<protein>
    <submittedName>
        <fullName evidence="2">Uncharacterized protein</fullName>
    </submittedName>
</protein>
<proteinExistence type="predicted"/>
<feature type="non-terminal residue" evidence="2">
    <location>
        <position position="91"/>
    </location>
</feature>
<organism evidence="2 3">
    <name type="scientific">Taxus chinensis</name>
    <name type="common">Chinese yew</name>
    <name type="synonym">Taxus wallichiana var. chinensis</name>
    <dbReference type="NCBI Taxonomy" id="29808"/>
    <lineage>
        <taxon>Eukaryota</taxon>
        <taxon>Viridiplantae</taxon>
        <taxon>Streptophyta</taxon>
        <taxon>Embryophyta</taxon>
        <taxon>Tracheophyta</taxon>
        <taxon>Spermatophyta</taxon>
        <taxon>Pinopsida</taxon>
        <taxon>Pinidae</taxon>
        <taxon>Conifers II</taxon>
        <taxon>Cupressales</taxon>
        <taxon>Taxaceae</taxon>
        <taxon>Taxus</taxon>
    </lineage>
</organism>
<accession>A0AA38L7W0</accession>
<comment type="caution">
    <text evidence="2">The sequence shown here is derived from an EMBL/GenBank/DDBJ whole genome shotgun (WGS) entry which is preliminary data.</text>
</comment>
<gene>
    <name evidence="2" type="ORF">KI387_023750</name>
</gene>
<feature type="region of interest" description="Disordered" evidence="1">
    <location>
        <begin position="1"/>
        <end position="38"/>
    </location>
</feature>
<evidence type="ECO:0000256" key="1">
    <source>
        <dbReference type="SAM" id="MobiDB-lite"/>
    </source>
</evidence>
<feature type="compositionally biased region" description="Basic and acidic residues" evidence="1">
    <location>
        <begin position="7"/>
        <end position="17"/>
    </location>
</feature>
<dbReference type="Proteomes" id="UP000824469">
    <property type="component" value="Unassembled WGS sequence"/>
</dbReference>
<name>A0AA38L7W0_TAXCH</name>
<sequence>MSILMLKKGDATDHNHENNIIANENDNENQNVNKVDPPENKRACLEAELSNGIKMIISPKFYGTTLGDGANNWLSEMEKYFVVRNFLEESQ</sequence>
<reference evidence="2 3" key="1">
    <citation type="journal article" date="2021" name="Nat. Plants">
        <title>The Taxus genome provides insights into paclitaxel biosynthesis.</title>
        <authorList>
            <person name="Xiong X."/>
            <person name="Gou J."/>
            <person name="Liao Q."/>
            <person name="Li Y."/>
            <person name="Zhou Q."/>
            <person name="Bi G."/>
            <person name="Li C."/>
            <person name="Du R."/>
            <person name="Wang X."/>
            <person name="Sun T."/>
            <person name="Guo L."/>
            <person name="Liang H."/>
            <person name="Lu P."/>
            <person name="Wu Y."/>
            <person name="Zhang Z."/>
            <person name="Ro D.K."/>
            <person name="Shang Y."/>
            <person name="Huang S."/>
            <person name="Yan J."/>
        </authorList>
    </citation>
    <scope>NUCLEOTIDE SEQUENCE [LARGE SCALE GENOMIC DNA]</scope>
    <source>
        <strain evidence="2">Ta-2019</strain>
    </source>
</reference>
<keyword evidence="3" id="KW-1185">Reference proteome</keyword>
<evidence type="ECO:0000313" key="2">
    <source>
        <dbReference type="EMBL" id="KAH9315123.1"/>
    </source>
</evidence>
<dbReference type="EMBL" id="JAHRHJ020000005">
    <property type="protein sequence ID" value="KAH9315123.1"/>
    <property type="molecule type" value="Genomic_DNA"/>
</dbReference>
<evidence type="ECO:0000313" key="3">
    <source>
        <dbReference type="Proteomes" id="UP000824469"/>
    </source>
</evidence>